<dbReference type="InterPro" id="IPR001057">
    <property type="entry name" value="Glu/AcGlu_kinase"/>
</dbReference>
<dbReference type="GO" id="GO:0005524">
    <property type="term" value="F:ATP binding"/>
    <property type="evidence" value="ECO:0007669"/>
    <property type="project" value="UniProtKB-KW"/>
</dbReference>
<organism evidence="10 11">
    <name type="scientific">Eremococcus coleocola ACS-139-V-Col8</name>
    <dbReference type="NCBI Taxonomy" id="908337"/>
    <lineage>
        <taxon>Bacteria</taxon>
        <taxon>Bacillati</taxon>
        <taxon>Bacillota</taxon>
        <taxon>Bacilli</taxon>
        <taxon>Lactobacillales</taxon>
        <taxon>Aerococcaceae</taxon>
        <taxon>Eremococcus</taxon>
    </lineage>
</organism>
<dbReference type="GO" id="GO:0004349">
    <property type="term" value="F:glutamate 5-kinase activity"/>
    <property type="evidence" value="ECO:0007669"/>
    <property type="project" value="UniProtKB-UniRule"/>
</dbReference>
<dbReference type="NCBIfam" id="TIGR01027">
    <property type="entry name" value="proB"/>
    <property type="match status" value="1"/>
</dbReference>
<keyword evidence="1 8" id="KW-0963">Cytoplasm</keyword>
<sequence length="272" mass="29911">MQKAEFIKEWQRVVIKIGTNSIMNDYKSIDLRKMDRLAYVCTALIQSGIEVVLVSSGSIGVGARVLNLDSYPSQVSELQAVAAVGQVRLMEHYNRFFQYYGQHIAQVLLTRDIIDNDNSHRNVVGTLNHLLRRGIVPIINENDVVSDDEINHLTKFGDNDTLSSIVAQIIDADLLLLLSDVSALYDSNPKTNDQAKPIPFVSEISPTIEAMADGKGSAFAKGGMATKLTAAKRMLAINKSMIIASSQNPDDIFDILQGQSIGTLFSQSNLRN</sequence>
<evidence type="ECO:0000256" key="5">
    <source>
        <dbReference type="ARBA" id="ARBA00022741"/>
    </source>
</evidence>
<evidence type="ECO:0000313" key="10">
    <source>
        <dbReference type="EMBL" id="EFR31846.1"/>
    </source>
</evidence>
<dbReference type="FunFam" id="3.40.1160.10:FF:000018">
    <property type="entry name" value="Glutamate 5-kinase"/>
    <property type="match status" value="1"/>
</dbReference>
<feature type="binding site" evidence="8">
    <location>
        <position position="56"/>
    </location>
    <ligand>
        <name>substrate</name>
    </ligand>
</feature>
<dbReference type="eggNOG" id="COG0263">
    <property type="taxonomic scope" value="Bacteria"/>
</dbReference>
<dbReference type="PROSITE" id="PS00902">
    <property type="entry name" value="GLUTAMATE_5_KINASE"/>
    <property type="match status" value="1"/>
</dbReference>
<feature type="binding site" evidence="8">
    <location>
        <begin position="179"/>
        <end position="180"/>
    </location>
    <ligand>
        <name>ATP</name>
        <dbReference type="ChEBI" id="CHEBI:30616"/>
    </ligand>
</feature>
<evidence type="ECO:0000256" key="7">
    <source>
        <dbReference type="ARBA" id="ARBA00022840"/>
    </source>
</evidence>
<dbReference type="EC" id="2.7.2.11" evidence="8"/>
<evidence type="ECO:0000259" key="9">
    <source>
        <dbReference type="Pfam" id="PF00696"/>
    </source>
</evidence>
<dbReference type="AlphaFoldDB" id="E4KMH9"/>
<comment type="caution">
    <text evidence="10">The sequence shown here is derived from an EMBL/GenBank/DDBJ whole genome shotgun (WGS) entry which is preliminary data.</text>
</comment>
<dbReference type="Gene3D" id="3.40.1160.10">
    <property type="entry name" value="Acetylglutamate kinase-like"/>
    <property type="match status" value="1"/>
</dbReference>
<protein>
    <recommendedName>
        <fullName evidence="8">Glutamate 5-kinase</fullName>
        <ecNumber evidence="8">2.7.2.11</ecNumber>
    </recommendedName>
    <alternativeName>
        <fullName evidence="8">Gamma-glutamyl kinase</fullName>
        <shortName evidence="8">GK</shortName>
    </alternativeName>
</protein>
<comment type="catalytic activity">
    <reaction evidence="8">
        <text>L-glutamate + ATP = L-glutamyl 5-phosphate + ADP</text>
        <dbReference type="Rhea" id="RHEA:14877"/>
        <dbReference type="ChEBI" id="CHEBI:29985"/>
        <dbReference type="ChEBI" id="CHEBI:30616"/>
        <dbReference type="ChEBI" id="CHEBI:58274"/>
        <dbReference type="ChEBI" id="CHEBI:456216"/>
        <dbReference type="EC" id="2.7.2.11"/>
    </reaction>
</comment>
<comment type="function">
    <text evidence="8">Catalyzes the transfer of a phosphate group to glutamate to form L-glutamate 5-phosphate.</text>
</comment>
<dbReference type="InterPro" id="IPR041739">
    <property type="entry name" value="G5K_ProB"/>
</dbReference>
<dbReference type="CDD" id="cd04242">
    <property type="entry name" value="AAK_G5K_ProB"/>
    <property type="match status" value="1"/>
</dbReference>
<dbReference type="GO" id="GO:0005829">
    <property type="term" value="C:cytosol"/>
    <property type="evidence" value="ECO:0007669"/>
    <property type="project" value="TreeGrafter"/>
</dbReference>
<comment type="caution">
    <text evidence="8">Lacks conserved residue(s) required for the propagation of feature annotation.</text>
</comment>
<dbReference type="PANTHER" id="PTHR43654:SF1">
    <property type="entry name" value="ISOPENTENYL PHOSPHATE KINASE"/>
    <property type="match status" value="1"/>
</dbReference>
<evidence type="ECO:0000256" key="2">
    <source>
        <dbReference type="ARBA" id="ARBA00022605"/>
    </source>
</evidence>
<proteinExistence type="inferred from homology"/>
<reference evidence="10 11" key="1">
    <citation type="submission" date="2010-10" db="EMBL/GenBank/DDBJ databases">
        <authorList>
            <person name="Durkin A.S."/>
            <person name="Madupu R."/>
            <person name="Torralba M."/>
            <person name="Gillis M."/>
            <person name="Methe B."/>
            <person name="Sutton G."/>
            <person name="Nelson K.E."/>
        </authorList>
    </citation>
    <scope>NUCLEOTIDE SEQUENCE [LARGE SCALE GENOMIC DNA]</scope>
    <source>
        <strain evidence="10 11">ACS-139-V-Col8</strain>
    </source>
</reference>
<dbReference type="STRING" id="908337.HMPREF9257_0277"/>
<keyword evidence="2 8" id="KW-0028">Amino-acid biosynthesis</keyword>
<feature type="binding site" evidence="8">
    <location>
        <position position="143"/>
    </location>
    <ligand>
        <name>substrate</name>
    </ligand>
</feature>
<keyword evidence="7 8" id="KW-0067">ATP-binding</keyword>
<feature type="binding site" evidence="8">
    <location>
        <position position="16"/>
    </location>
    <ligand>
        <name>ATP</name>
        <dbReference type="ChEBI" id="CHEBI:30616"/>
    </ligand>
</feature>
<comment type="similarity">
    <text evidence="8">Belongs to the glutamate 5-kinase family.</text>
</comment>
<evidence type="ECO:0000256" key="8">
    <source>
        <dbReference type="HAMAP-Rule" id="MF_00456"/>
    </source>
</evidence>
<gene>
    <name evidence="8 10" type="primary">proB</name>
    <name evidence="10" type="ORF">HMPREF9257_0277</name>
</gene>
<dbReference type="UniPathway" id="UPA00098">
    <property type="reaction ID" value="UER00359"/>
</dbReference>
<feature type="domain" description="Aspartate/glutamate/uridylate kinase" evidence="9">
    <location>
        <begin position="11"/>
        <end position="244"/>
    </location>
</feature>
<comment type="pathway">
    <text evidence="8">Amino-acid biosynthesis; L-proline biosynthesis; L-glutamate 5-semialdehyde from L-glutamate: step 1/2.</text>
</comment>
<comment type="subcellular location">
    <subcellularLocation>
        <location evidence="8">Cytoplasm</location>
    </subcellularLocation>
</comment>
<dbReference type="InterPro" id="IPR001048">
    <property type="entry name" value="Asp/Glu/Uridylate_kinase"/>
</dbReference>
<dbReference type="InterPro" id="IPR005715">
    <property type="entry name" value="Glu_5kinase/COase_Synthase"/>
</dbReference>
<evidence type="ECO:0000313" key="11">
    <source>
        <dbReference type="Proteomes" id="UP000005990"/>
    </source>
</evidence>
<evidence type="ECO:0000256" key="3">
    <source>
        <dbReference type="ARBA" id="ARBA00022650"/>
    </source>
</evidence>
<keyword evidence="11" id="KW-1185">Reference proteome</keyword>
<dbReference type="PIRSF" id="PIRSF000729">
    <property type="entry name" value="GK"/>
    <property type="match status" value="1"/>
</dbReference>
<dbReference type="InterPro" id="IPR036393">
    <property type="entry name" value="AceGlu_kinase-like_sf"/>
</dbReference>
<keyword evidence="3 8" id="KW-0641">Proline biosynthesis</keyword>
<dbReference type="GO" id="GO:0055129">
    <property type="term" value="P:L-proline biosynthetic process"/>
    <property type="evidence" value="ECO:0007669"/>
    <property type="project" value="UniProtKB-UniRule"/>
</dbReference>
<dbReference type="PRINTS" id="PR00474">
    <property type="entry name" value="GLU5KINASE"/>
</dbReference>
<dbReference type="InterPro" id="IPR019797">
    <property type="entry name" value="Glutamate_5-kinase_CS"/>
</dbReference>
<dbReference type="EMBL" id="AENN01000005">
    <property type="protein sequence ID" value="EFR31846.1"/>
    <property type="molecule type" value="Genomic_DNA"/>
</dbReference>
<dbReference type="InterPro" id="IPR011529">
    <property type="entry name" value="Glu_5kinase"/>
</dbReference>
<keyword evidence="6 8" id="KW-0418">Kinase</keyword>
<evidence type="ECO:0000256" key="1">
    <source>
        <dbReference type="ARBA" id="ARBA00022490"/>
    </source>
</evidence>
<dbReference type="HAMAP" id="MF_00456">
    <property type="entry name" value="ProB"/>
    <property type="match status" value="1"/>
</dbReference>
<dbReference type="SUPFAM" id="SSF53633">
    <property type="entry name" value="Carbamate kinase-like"/>
    <property type="match status" value="1"/>
</dbReference>
<dbReference type="OrthoDB" id="9804434at2"/>
<evidence type="ECO:0000256" key="4">
    <source>
        <dbReference type="ARBA" id="ARBA00022679"/>
    </source>
</evidence>
<accession>E4KMH9</accession>
<dbReference type="RefSeq" id="WP_006417686.1">
    <property type="nucleotide sequence ID" value="NZ_AENN01000005.1"/>
</dbReference>
<dbReference type="PANTHER" id="PTHR43654">
    <property type="entry name" value="GLUTAMATE 5-KINASE"/>
    <property type="match status" value="1"/>
</dbReference>
<keyword evidence="5 8" id="KW-0547">Nucleotide-binding</keyword>
<dbReference type="Pfam" id="PF00696">
    <property type="entry name" value="AA_kinase"/>
    <property type="match status" value="1"/>
</dbReference>
<keyword evidence="4 8" id="KW-0808">Transferase</keyword>
<name>E4KMH9_9LACT</name>
<evidence type="ECO:0000256" key="6">
    <source>
        <dbReference type="ARBA" id="ARBA00022777"/>
    </source>
</evidence>
<feature type="binding site" evidence="8">
    <location>
        <position position="159"/>
    </location>
    <ligand>
        <name>substrate</name>
    </ligand>
</feature>
<dbReference type="Proteomes" id="UP000005990">
    <property type="component" value="Unassembled WGS sequence"/>
</dbReference>